<protein>
    <submittedName>
        <fullName evidence="1">Uncharacterized protein</fullName>
    </submittedName>
</protein>
<proteinExistence type="predicted"/>
<gene>
    <name evidence="1" type="ORF">ERS686654_00305</name>
</gene>
<name>A0A0S4RCZ5_CAMHY</name>
<reference evidence="1 2" key="1">
    <citation type="submission" date="2015-11" db="EMBL/GenBank/DDBJ databases">
        <authorList>
            <consortium name="Pathogen Informatics"/>
        </authorList>
    </citation>
    <scope>NUCLEOTIDE SEQUENCE [LARGE SCALE GENOMIC DNA]</scope>
    <source>
        <strain evidence="1 2">006A-0059</strain>
    </source>
</reference>
<dbReference type="AlphaFoldDB" id="A0A0S4RCZ5"/>
<dbReference type="RefSeq" id="WP_059434923.1">
    <property type="nucleotide sequence ID" value="NZ_FAVB01000001.1"/>
</dbReference>
<accession>A0A0S4RCZ5</accession>
<dbReference type="EMBL" id="FAVB01000001">
    <property type="protein sequence ID" value="CUU71077.1"/>
    <property type="molecule type" value="Genomic_DNA"/>
</dbReference>
<comment type="caution">
    <text evidence="1">The sequence shown here is derived from an EMBL/GenBank/DDBJ whole genome shotgun (WGS) entry which is preliminary data.</text>
</comment>
<evidence type="ECO:0000313" key="2">
    <source>
        <dbReference type="Proteomes" id="UP000052237"/>
    </source>
</evidence>
<organism evidence="1 2">
    <name type="scientific">Campylobacter hyointestinalis subsp. hyointestinalis</name>
    <dbReference type="NCBI Taxonomy" id="91352"/>
    <lineage>
        <taxon>Bacteria</taxon>
        <taxon>Pseudomonadati</taxon>
        <taxon>Campylobacterota</taxon>
        <taxon>Epsilonproteobacteria</taxon>
        <taxon>Campylobacterales</taxon>
        <taxon>Campylobacteraceae</taxon>
        <taxon>Campylobacter</taxon>
    </lineage>
</organism>
<evidence type="ECO:0000313" key="1">
    <source>
        <dbReference type="EMBL" id="CUU71077.1"/>
    </source>
</evidence>
<keyword evidence="2" id="KW-1185">Reference proteome</keyword>
<dbReference type="Proteomes" id="UP000052237">
    <property type="component" value="Unassembled WGS sequence"/>
</dbReference>
<sequence length="142" mass="16107">MSIYIKINGDIVELGGTVINEAMIKDGFFEYNGIVPEIDYKTQRLVYEDGTLKAIDKETTNEKIEKITLRQTKLILNQMGLLSGVEAYINSIEDEQLKATAKIEWEYANDVERNNPLIATLQNGLNLSDEQVDSMFREASKL</sequence>